<dbReference type="AlphaFoldDB" id="A0A2A6FPI3"/>
<gene>
    <name evidence="1" type="ORF">B5766_10745</name>
</gene>
<accession>A0A2A6FPI3</accession>
<protein>
    <recommendedName>
        <fullName evidence="3">Cache domain-containing protein</fullName>
    </recommendedName>
</protein>
<dbReference type="Gene3D" id="3.30.450.20">
    <property type="entry name" value="PAS domain"/>
    <property type="match status" value="1"/>
</dbReference>
<evidence type="ECO:0000313" key="2">
    <source>
        <dbReference type="Proteomes" id="UP000219994"/>
    </source>
</evidence>
<organism evidence="1 2">
    <name type="scientific">Candidatus Lumbricidiphila eiseniae</name>
    <dbReference type="NCBI Taxonomy" id="1969409"/>
    <lineage>
        <taxon>Bacteria</taxon>
        <taxon>Bacillati</taxon>
        <taxon>Actinomycetota</taxon>
        <taxon>Actinomycetes</taxon>
        <taxon>Micrococcales</taxon>
        <taxon>Microbacteriaceae</taxon>
        <taxon>Candidatus Lumbricidiphila</taxon>
    </lineage>
</organism>
<dbReference type="Proteomes" id="UP000219994">
    <property type="component" value="Unassembled WGS sequence"/>
</dbReference>
<dbReference type="CDD" id="cd12913">
    <property type="entry name" value="PDC1_MCP_like"/>
    <property type="match status" value="1"/>
</dbReference>
<comment type="caution">
    <text evidence="1">The sequence shown here is derived from an EMBL/GenBank/DDBJ whole genome shotgun (WGS) entry which is preliminary data.</text>
</comment>
<proteinExistence type="predicted"/>
<dbReference type="EMBL" id="NAEP01000051">
    <property type="protein sequence ID" value="PDQ34521.1"/>
    <property type="molecule type" value="Genomic_DNA"/>
</dbReference>
<reference evidence="2" key="1">
    <citation type="submission" date="2017-03" db="EMBL/GenBank/DDBJ databases">
        <authorList>
            <person name="Lund M.B."/>
        </authorList>
    </citation>
    <scope>NUCLEOTIDE SEQUENCE [LARGE SCALE GENOMIC DNA]</scope>
</reference>
<name>A0A2A6FPI3_9MICO</name>
<dbReference type="Pfam" id="PF22673">
    <property type="entry name" value="MCP-like_PDC_1"/>
    <property type="match status" value="1"/>
</dbReference>
<evidence type="ECO:0000313" key="1">
    <source>
        <dbReference type="EMBL" id="PDQ34521.1"/>
    </source>
</evidence>
<sequence length="240" mass="26172">MTDHFEGRLRQWSKELGNRLDGMAAGLESIGSMLPVHLPQQRSRTDLRPLRASLIAFVQGAVPLCDGAGIAFAQSELADAEFWLEWWRIGPHGERFQPHTLNPQATGFYDYTNQGWYCLPAVSRAPTLVGPYLDNGGTNLRVVTLARPLMREGEPFAVIACDLALAALERSLVRAVGQDRPVALINPSGKIVVTNSPVAVGRNIARTTHKASVSGMQPITVSMTRMDSGWTIVLPPDSFA</sequence>
<evidence type="ECO:0008006" key="3">
    <source>
        <dbReference type="Google" id="ProtNLM"/>
    </source>
</evidence>